<reference evidence="2" key="1">
    <citation type="submission" date="2016-10" db="EMBL/GenBank/DDBJ databases">
        <authorList>
            <person name="de Groot N.N."/>
        </authorList>
    </citation>
    <scope>NUCLEOTIDE SEQUENCE</scope>
</reference>
<protein>
    <submittedName>
        <fullName evidence="2">Selenophosphate-dependent tRNA 2-selenouridine synthase</fullName>
    </submittedName>
</protein>
<proteinExistence type="predicted"/>
<dbReference type="InterPro" id="IPR058840">
    <property type="entry name" value="AAA_SelU"/>
</dbReference>
<dbReference type="AlphaFoldDB" id="A0A1W1DY88"/>
<evidence type="ECO:0000313" key="2">
    <source>
        <dbReference type="EMBL" id="SFV86692.1"/>
    </source>
</evidence>
<dbReference type="EMBL" id="FPHY01000097">
    <property type="protein sequence ID" value="SFV86692.1"/>
    <property type="molecule type" value="Genomic_DNA"/>
</dbReference>
<gene>
    <name evidence="2" type="ORF">MNB_SUP05-SYMBIONT-4-312</name>
</gene>
<organism evidence="2">
    <name type="scientific">hydrothermal vent metagenome</name>
    <dbReference type="NCBI Taxonomy" id="652676"/>
    <lineage>
        <taxon>unclassified sequences</taxon>
        <taxon>metagenomes</taxon>
        <taxon>ecological metagenomes</taxon>
    </lineage>
</organism>
<dbReference type="Pfam" id="PF26341">
    <property type="entry name" value="AAA_SelU"/>
    <property type="match status" value="1"/>
</dbReference>
<name>A0A1W1DY88_9ZZZZ</name>
<feature type="domain" description="tRNA 2-selenouridine synthase AAA" evidence="1">
    <location>
        <begin position="2"/>
        <end position="40"/>
    </location>
</feature>
<evidence type="ECO:0000259" key="1">
    <source>
        <dbReference type="Pfam" id="PF26341"/>
    </source>
</evidence>
<accession>A0A1W1DY88</accession>
<sequence>MKVLLVDYYNPMYNYQIQKKQGMAVYKGYADAVLSYLNDQFIY</sequence>